<dbReference type="InterPro" id="IPR050228">
    <property type="entry name" value="Carboxylesterase_BioH"/>
</dbReference>
<keyword evidence="3" id="KW-1185">Reference proteome</keyword>
<dbReference type="EMBL" id="MCGN01000002">
    <property type="protein sequence ID" value="ORZ01062.1"/>
    <property type="molecule type" value="Genomic_DNA"/>
</dbReference>
<dbReference type="InterPro" id="IPR029058">
    <property type="entry name" value="AB_hydrolase_fold"/>
</dbReference>
<dbReference type="OrthoDB" id="94039at2759"/>
<evidence type="ECO:0000259" key="1">
    <source>
        <dbReference type="Pfam" id="PF12697"/>
    </source>
</evidence>
<dbReference type="Gene3D" id="3.40.50.1820">
    <property type="entry name" value="alpha/beta hydrolase"/>
    <property type="match status" value="1"/>
</dbReference>
<dbReference type="InParanoid" id="A0A1X2HP38"/>
<keyword evidence="2" id="KW-0378">Hydrolase</keyword>
<reference evidence="2 3" key="1">
    <citation type="submission" date="2016-07" db="EMBL/GenBank/DDBJ databases">
        <title>Pervasive Adenine N6-methylation of Active Genes in Fungi.</title>
        <authorList>
            <consortium name="DOE Joint Genome Institute"/>
            <person name="Mondo S.J."/>
            <person name="Dannebaum R.O."/>
            <person name="Kuo R.C."/>
            <person name="Labutti K."/>
            <person name="Haridas S."/>
            <person name="Kuo A."/>
            <person name="Salamov A."/>
            <person name="Ahrendt S.R."/>
            <person name="Lipzen A."/>
            <person name="Sullivan W."/>
            <person name="Andreopoulos W.B."/>
            <person name="Clum A."/>
            <person name="Lindquist E."/>
            <person name="Daum C."/>
            <person name="Ramamoorthy G.K."/>
            <person name="Gryganskyi A."/>
            <person name="Culley D."/>
            <person name="Magnuson J.K."/>
            <person name="James T.Y."/>
            <person name="O'Malley M.A."/>
            <person name="Stajich J.E."/>
            <person name="Spatafora J.W."/>
            <person name="Visel A."/>
            <person name="Grigoriev I.V."/>
        </authorList>
    </citation>
    <scope>NUCLEOTIDE SEQUENCE [LARGE SCALE GENOMIC DNA]</scope>
    <source>
        <strain evidence="2 3">NRRL 2496</strain>
    </source>
</reference>
<evidence type="ECO:0000313" key="2">
    <source>
        <dbReference type="EMBL" id="ORZ01062.1"/>
    </source>
</evidence>
<dbReference type="InterPro" id="IPR000073">
    <property type="entry name" value="AB_hydrolase_1"/>
</dbReference>
<evidence type="ECO:0000313" key="3">
    <source>
        <dbReference type="Proteomes" id="UP000242180"/>
    </source>
</evidence>
<protein>
    <submittedName>
        <fullName evidence="2">Alpha/beta hydrolase family-domain-containing protein</fullName>
    </submittedName>
</protein>
<dbReference type="STRING" id="13706.A0A1X2HP38"/>
<organism evidence="2 3">
    <name type="scientific">Syncephalastrum racemosum</name>
    <name type="common">Filamentous fungus</name>
    <dbReference type="NCBI Taxonomy" id="13706"/>
    <lineage>
        <taxon>Eukaryota</taxon>
        <taxon>Fungi</taxon>
        <taxon>Fungi incertae sedis</taxon>
        <taxon>Mucoromycota</taxon>
        <taxon>Mucoromycotina</taxon>
        <taxon>Mucoromycetes</taxon>
        <taxon>Mucorales</taxon>
        <taxon>Syncephalastraceae</taxon>
        <taxon>Syncephalastrum</taxon>
    </lineage>
</organism>
<proteinExistence type="predicted"/>
<feature type="domain" description="AB hydrolase-1" evidence="1">
    <location>
        <begin position="49"/>
        <end position="306"/>
    </location>
</feature>
<gene>
    <name evidence="2" type="ORF">BCR43DRAFT_486300</name>
</gene>
<sequence>MPRLLPVQSFTIPVHNATVGHDCQRLAVEKHVFPSPQPPKQTITFLWSHANGFHKESMHPLVSAFIRHLRTQPQYDDVAMEVFLWDARNHGDSARLNEGILQPDYLWFDNAMDTLQVIQELKIRKCCDFLIGVGHSFGATSMVLCEFLYPNTFDGLALMEPIIKDSIPPTAIRALYPIMASKNRRDTWPSREECLRQLAPRPFWKAFDPEVLKLYVEYGMYETPEGSIKLKCPKEQEFRIFDVTPYSQMTAHKVLRLLTIPVHIIYALGSHLLKPEESHIMTGQNRLVSVDFIEGSHMVPNEKPKDMALFIAPIVQSVLLSRQSLPSQHLEESKL</sequence>
<dbReference type="Proteomes" id="UP000242180">
    <property type="component" value="Unassembled WGS sequence"/>
</dbReference>
<dbReference type="SUPFAM" id="SSF53474">
    <property type="entry name" value="alpha/beta-Hydrolases"/>
    <property type="match status" value="1"/>
</dbReference>
<dbReference type="AlphaFoldDB" id="A0A1X2HP38"/>
<comment type="caution">
    <text evidence="2">The sequence shown here is derived from an EMBL/GenBank/DDBJ whole genome shotgun (WGS) entry which is preliminary data.</text>
</comment>
<dbReference type="PANTHER" id="PTHR43194:SF2">
    <property type="entry name" value="PEROXISOMAL MEMBRANE PROTEIN LPX1"/>
    <property type="match status" value="1"/>
</dbReference>
<dbReference type="OMA" id="WFDNALD"/>
<dbReference type="GO" id="GO:0016787">
    <property type="term" value="F:hydrolase activity"/>
    <property type="evidence" value="ECO:0007669"/>
    <property type="project" value="UniProtKB-KW"/>
</dbReference>
<name>A0A1X2HP38_SYNRA</name>
<accession>A0A1X2HP38</accession>
<dbReference type="PANTHER" id="PTHR43194">
    <property type="entry name" value="HYDROLASE ALPHA/BETA FOLD FAMILY"/>
    <property type="match status" value="1"/>
</dbReference>
<dbReference type="Pfam" id="PF12697">
    <property type="entry name" value="Abhydrolase_6"/>
    <property type="match status" value="1"/>
</dbReference>